<evidence type="ECO:0000313" key="2">
    <source>
        <dbReference type="EMBL" id="MBD9355296.1"/>
    </source>
</evidence>
<proteinExistence type="predicted"/>
<dbReference type="RefSeq" id="WP_192373685.1">
    <property type="nucleotide sequence ID" value="NZ_CAJHIV010000001.1"/>
</dbReference>
<evidence type="ECO:0008006" key="4">
    <source>
        <dbReference type="Google" id="ProtNLM"/>
    </source>
</evidence>
<gene>
    <name evidence="2" type="ORF">IE877_05290</name>
</gene>
<dbReference type="Proteomes" id="UP000652176">
    <property type="component" value="Unassembled WGS sequence"/>
</dbReference>
<evidence type="ECO:0000313" key="3">
    <source>
        <dbReference type="Proteomes" id="UP000652176"/>
    </source>
</evidence>
<keyword evidence="1" id="KW-0732">Signal</keyword>
<protein>
    <recommendedName>
        <fullName evidence="4">PEP-CTERM protein-sorting domain-containing protein</fullName>
    </recommendedName>
</protein>
<name>A0ABR9CXQ9_9GAMM</name>
<feature type="chain" id="PRO_5045518795" description="PEP-CTERM protein-sorting domain-containing protein" evidence="1">
    <location>
        <begin position="29"/>
        <end position="303"/>
    </location>
</feature>
<reference evidence="2 3" key="1">
    <citation type="submission" date="2020-09" db="EMBL/GenBank/DDBJ databases">
        <title>Methylomonas albis sp. nov. and Methylomonas fluvii sp. nov.: Two cold-adapted methanotrophs from the River Elbe and an amended description of Methylovulum psychrotolerans strain Eb1.</title>
        <authorList>
            <person name="Bussmann I.K."/>
            <person name="Klings K.-W."/>
            <person name="Warnstedt J."/>
            <person name="Hoppert M."/>
            <person name="Saborowski A."/>
            <person name="Horn F."/>
            <person name="Liebner S."/>
        </authorList>
    </citation>
    <scope>NUCLEOTIDE SEQUENCE [LARGE SCALE GENOMIC DNA]</scope>
    <source>
        <strain evidence="2 3">EbA</strain>
    </source>
</reference>
<dbReference type="EMBL" id="JACXSS010000001">
    <property type="protein sequence ID" value="MBD9355296.1"/>
    <property type="molecule type" value="Genomic_DNA"/>
</dbReference>
<sequence length="303" mass="32013">MNTWQNKHFRLTALIALAGFGQTGMALADTTLNIDAVADTFISSDPDYANRDMSAFGAMQISADLPDYIQGIMSPRTLDLLVAYDTATIKAGFDSQYGAGNWHVTDVQVKWYTNFDILGVPAHNPQFNVPAAGDFNISLLNDNNWFNAATAGPLGLANNDLNWNSVFGAGGKYGTLLNGIQNLTSDSYTGGDFNGTNNCSNDVCAPRFWDLGDNADLLARVADGGVVSLFGTAADANVTYLVNQLTKPGGHPQIFVSAAAGVAAVPTPGGIWLFLSGCLPMLAGLRKQSAAYGSLTSTTNKFC</sequence>
<organism evidence="2 3">
    <name type="scientific">Methylomonas albis</name>
    <dbReference type="NCBI Taxonomy" id="1854563"/>
    <lineage>
        <taxon>Bacteria</taxon>
        <taxon>Pseudomonadati</taxon>
        <taxon>Pseudomonadota</taxon>
        <taxon>Gammaproteobacteria</taxon>
        <taxon>Methylococcales</taxon>
        <taxon>Methylococcaceae</taxon>
        <taxon>Methylomonas</taxon>
    </lineage>
</organism>
<keyword evidence="3" id="KW-1185">Reference proteome</keyword>
<feature type="signal peptide" evidence="1">
    <location>
        <begin position="1"/>
        <end position="28"/>
    </location>
</feature>
<accession>A0ABR9CXQ9</accession>
<evidence type="ECO:0000256" key="1">
    <source>
        <dbReference type="SAM" id="SignalP"/>
    </source>
</evidence>
<comment type="caution">
    <text evidence="2">The sequence shown here is derived from an EMBL/GenBank/DDBJ whole genome shotgun (WGS) entry which is preliminary data.</text>
</comment>